<keyword evidence="2" id="KW-1185">Reference proteome</keyword>
<dbReference type="HOGENOM" id="CLU_1233679_0_0_7"/>
<dbReference type="eggNOG" id="COG3713">
    <property type="taxonomic scope" value="Bacteria"/>
</dbReference>
<sequence>MKYIVLLFLFLNLSADNNYSLRIAHGPVTNSDFGEVLFLDVKSYPQDLKVTALDGGYLLKKDAFELPLDFYVKSGLSYFDEAGLQDDIYEATLYVKVYWNIDFLSNRVRLGFGEGVSYTSDILYFEKQEAIQNNDNNSKFLNYIDFSFDFDIGRLVRYEPLKETYLGFAVKHRSGVFGLINNVNKGGSNYYAFSLEKNF</sequence>
<dbReference type="RefSeq" id="WP_008338777.1">
    <property type="nucleotide sequence ID" value="NZ_AFRZ01000001.1"/>
</dbReference>
<evidence type="ECO:0000313" key="1">
    <source>
        <dbReference type="EMBL" id="EHP29364.1"/>
    </source>
</evidence>
<dbReference type="AlphaFoldDB" id="B6BM58"/>
<dbReference type="EMBL" id="AFRZ01000001">
    <property type="protein sequence ID" value="EHP29364.1"/>
    <property type="molecule type" value="Genomic_DNA"/>
</dbReference>
<protein>
    <submittedName>
        <fullName evidence="1">Uncharacterized protein</fullName>
    </submittedName>
</protein>
<gene>
    <name evidence="1" type="ORF">SMGD1_0837</name>
</gene>
<comment type="caution">
    <text evidence="1">The sequence shown here is derived from an EMBL/GenBank/DDBJ whole genome shotgun (WGS) entry which is preliminary data.</text>
</comment>
<proteinExistence type="predicted"/>
<evidence type="ECO:0000313" key="2">
    <source>
        <dbReference type="Proteomes" id="UP000006431"/>
    </source>
</evidence>
<dbReference type="PATRIC" id="fig|929558.5.peg.836"/>
<reference evidence="1 2" key="1">
    <citation type="journal article" date="2012" name="Proc. Natl. Acad. Sci. U.S.A.">
        <title>Genome and physiology of a model Epsilonproteobacterium responsible for sulfide detoxification in marine oxygen depletion zones.</title>
        <authorList>
            <person name="Grote J."/>
            <person name="Schott T."/>
            <person name="Bruckner C.G."/>
            <person name="Glockner F.O."/>
            <person name="Jost G."/>
            <person name="Teeling H."/>
            <person name="Labrenz M."/>
            <person name="Jurgens K."/>
        </authorList>
    </citation>
    <scope>NUCLEOTIDE SEQUENCE [LARGE SCALE GENOMIC DNA]</scope>
    <source>
        <strain evidence="1 2">GD1</strain>
    </source>
</reference>
<organism evidence="1 2">
    <name type="scientific">Sulfurimonas gotlandica (strain DSM 19862 / JCM 16533 / GD1)</name>
    <dbReference type="NCBI Taxonomy" id="929558"/>
    <lineage>
        <taxon>Bacteria</taxon>
        <taxon>Pseudomonadati</taxon>
        <taxon>Campylobacterota</taxon>
        <taxon>Epsilonproteobacteria</taxon>
        <taxon>Campylobacterales</taxon>
        <taxon>Sulfurimonadaceae</taxon>
        <taxon>Sulfurimonas</taxon>
    </lineage>
</organism>
<dbReference type="Proteomes" id="UP000006431">
    <property type="component" value="Unassembled WGS sequence"/>
</dbReference>
<dbReference type="OrthoDB" id="8562138at2"/>
<accession>H1FX54</accession>
<accession>B6BM58</accession>
<name>B6BM58_SULGG</name>
<dbReference type="STRING" id="929558.SMGD1_0837"/>